<evidence type="ECO:0000313" key="1">
    <source>
        <dbReference type="EMBL" id="PBL01842.1"/>
    </source>
</evidence>
<name>A0A2H3E342_ARMGA</name>
<dbReference type="Proteomes" id="UP000217790">
    <property type="component" value="Unassembled WGS sequence"/>
</dbReference>
<accession>A0A2H3E342</accession>
<evidence type="ECO:0000313" key="2">
    <source>
        <dbReference type="Proteomes" id="UP000217790"/>
    </source>
</evidence>
<protein>
    <submittedName>
        <fullName evidence="1">Uncharacterized protein</fullName>
    </submittedName>
</protein>
<dbReference type="AlphaFoldDB" id="A0A2H3E342"/>
<dbReference type="EMBL" id="KZ293645">
    <property type="protein sequence ID" value="PBL01842.1"/>
    <property type="molecule type" value="Genomic_DNA"/>
</dbReference>
<proteinExistence type="predicted"/>
<dbReference type="OrthoDB" id="5404599at2759"/>
<gene>
    <name evidence="1" type="ORF">ARMGADRAFT_1107834</name>
</gene>
<dbReference type="InParanoid" id="A0A2H3E342"/>
<dbReference type="OMA" id="LHILASC"/>
<sequence>MRRCRSLLHILASCLAALPWRLWLCFPKFMRASVYIRLGNWYSVQEWSIQRLLFGLILKHTQDRPPEIEANNIKFVHENTTIPVPRILDVVPDIPKGTASEGLILMTEVKGVTLVQWLLSRTTYPPEFFHCSDLIFGPAHLRGGRSLKELSELMTSFNKPVLDLLSDSALLIADLKKALTELRSIPPPPSGEVSGLHGSPSYTFDVETVV</sequence>
<organism evidence="1 2">
    <name type="scientific">Armillaria gallica</name>
    <name type="common">Bulbous honey fungus</name>
    <name type="synonym">Armillaria bulbosa</name>
    <dbReference type="NCBI Taxonomy" id="47427"/>
    <lineage>
        <taxon>Eukaryota</taxon>
        <taxon>Fungi</taxon>
        <taxon>Dikarya</taxon>
        <taxon>Basidiomycota</taxon>
        <taxon>Agaricomycotina</taxon>
        <taxon>Agaricomycetes</taxon>
        <taxon>Agaricomycetidae</taxon>
        <taxon>Agaricales</taxon>
        <taxon>Marasmiineae</taxon>
        <taxon>Physalacriaceae</taxon>
        <taxon>Armillaria</taxon>
    </lineage>
</organism>
<keyword evidence="2" id="KW-1185">Reference proteome</keyword>
<reference evidence="2" key="1">
    <citation type="journal article" date="2017" name="Nat. Ecol. Evol.">
        <title>Genome expansion and lineage-specific genetic innovations in the forest pathogenic fungi Armillaria.</title>
        <authorList>
            <person name="Sipos G."/>
            <person name="Prasanna A.N."/>
            <person name="Walter M.C."/>
            <person name="O'Connor E."/>
            <person name="Balint B."/>
            <person name="Krizsan K."/>
            <person name="Kiss B."/>
            <person name="Hess J."/>
            <person name="Varga T."/>
            <person name="Slot J."/>
            <person name="Riley R."/>
            <person name="Boka B."/>
            <person name="Rigling D."/>
            <person name="Barry K."/>
            <person name="Lee J."/>
            <person name="Mihaltcheva S."/>
            <person name="LaButti K."/>
            <person name="Lipzen A."/>
            <person name="Waldron R."/>
            <person name="Moloney N.M."/>
            <person name="Sperisen C."/>
            <person name="Kredics L."/>
            <person name="Vagvoelgyi C."/>
            <person name="Patrignani A."/>
            <person name="Fitzpatrick D."/>
            <person name="Nagy I."/>
            <person name="Doyle S."/>
            <person name="Anderson J.B."/>
            <person name="Grigoriev I.V."/>
            <person name="Gueldener U."/>
            <person name="Muensterkoetter M."/>
            <person name="Nagy L.G."/>
        </authorList>
    </citation>
    <scope>NUCLEOTIDE SEQUENCE [LARGE SCALE GENOMIC DNA]</scope>
    <source>
        <strain evidence="2">Ar21-2</strain>
    </source>
</reference>